<accession>A0A2G9WRW7</accession>
<comment type="caution">
    <text evidence="3">The sequence shown here is derived from an EMBL/GenBank/DDBJ whole genome shotgun (WGS) entry which is preliminary data.</text>
</comment>
<dbReference type="GO" id="GO:0050126">
    <property type="term" value="F:N-carbamoylputrescine amidase activity"/>
    <property type="evidence" value="ECO:0007669"/>
    <property type="project" value="TreeGrafter"/>
</dbReference>
<keyword evidence="1 3" id="KW-0378">Hydrolase</keyword>
<evidence type="ECO:0000313" key="4">
    <source>
        <dbReference type="Proteomes" id="UP000231070"/>
    </source>
</evidence>
<gene>
    <name evidence="3" type="ORF">CJ014_20745</name>
</gene>
<dbReference type="PROSITE" id="PS50263">
    <property type="entry name" value="CN_HYDROLASE"/>
    <property type="match status" value="1"/>
</dbReference>
<proteinExistence type="predicted"/>
<reference evidence="3 4" key="1">
    <citation type="submission" date="2017-08" db="EMBL/GenBank/DDBJ databases">
        <title>Pleomorphomonas carboxidotrophicus sp. nov., a new mesophilic hydrogenogenic carboxidotroph.</title>
        <authorList>
            <person name="Esquivel-Elizondo S."/>
            <person name="Krajmalnik-Brown R."/>
            <person name="Maldonado J."/>
        </authorList>
    </citation>
    <scope>NUCLEOTIDE SEQUENCE [LARGE SCALE GENOMIC DNA]</scope>
    <source>
        <strain evidence="3 4">SVCO-16</strain>
    </source>
</reference>
<dbReference type="Proteomes" id="UP000231070">
    <property type="component" value="Unassembled WGS sequence"/>
</dbReference>
<name>A0A2G9WRW7_9HYPH</name>
<keyword evidence="4" id="KW-1185">Reference proteome</keyword>
<protein>
    <submittedName>
        <fullName evidence="3">Carbon-nitrogen hydrolase family protein</fullName>
    </submittedName>
</protein>
<dbReference type="InterPro" id="IPR036526">
    <property type="entry name" value="C-N_Hydrolase_sf"/>
</dbReference>
<dbReference type="SUPFAM" id="SSF56317">
    <property type="entry name" value="Carbon-nitrogen hydrolase"/>
    <property type="match status" value="1"/>
</dbReference>
<dbReference type="InterPro" id="IPR050345">
    <property type="entry name" value="Aliph_Amidase/BUP"/>
</dbReference>
<dbReference type="Gene3D" id="3.60.110.10">
    <property type="entry name" value="Carbon-nitrogen hydrolase"/>
    <property type="match status" value="1"/>
</dbReference>
<sequence length="269" mass="29818">MRPEAELRVGFVEWPEGLEPYGPEWLEIANRLADAQVEMLITNELPFGPWIADRRPFDRETAQASADAHVRGFDALAKLAIPAILSSRPVWAADRLLNQAVVIESGRTRAIHTKQYFPEEPGWYEASWYESDRAGFNPFEISGLRMGVMLCTDAMFNEHARHYGRQGTVLIAIPRAAGTSTENWLTAGRMAAIVSGNYVVSSNRYGRSRCGAVFGGAGFAFSPDGTLLSITDSTNPLLVVDVNPDFADRRRNEYPCYVVERGAGERESS</sequence>
<dbReference type="Pfam" id="PF00795">
    <property type="entry name" value="CN_hydrolase"/>
    <property type="match status" value="1"/>
</dbReference>
<dbReference type="InterPro" id="IPR003010">
    <property type="entry name" value="C-N_Hydrolase"/>
</dbReference>
<evidence type="ECO:0000313" key="3">
    <source>
        <dbReference type="EMBL" id="PIO97459.1"/>
    </source>
</evidence>
<evidence type="ECO:0000256" key="1">
    <source>
        <dbReference type="ARBA" id="ARBA00022801"/>
    </source>
</evidence>
<dbReference type="PANTHER" id="PTHR43674">
    <property type="entry name" value="NITRILASE C965.09-RELATED"/>
    <property type="match status" value="1"/>
</dbReference>
<evidence type="ECO:0000259" key="2">
    <source>
        <dbReference type="PROSITE" id="PS50263"/>
    </source>
</evidence>
<dbReference type="GO" id="GO:0033388">
    <property type="term" value="P:putrescine biosynthetic process from arginine"/>
    <property type="evidence" value="ECO:0007669"/>
    <property type="project" value="TreeGrafter"/>
</dbReference>
<dbReference type="AlphaFoldDB" id="A0A2G9WRW7"/>
<dbReference type="CDD" id="cd07197">
    <property type="entry name" value="nitrilase"/>
    <property type="match status" value="1"/>
</dbReference>
<dbReference type="PANTHER" id="PTHR43674:SF2">
    <property type="entry name" value="BETA-UREIDOPROPIONASE"/>
    <property type="match status" value="1"/>
</dbReference>
<dbReference type="OrthoDB" id="9811121at2"/>
<feature type="domain" description="CN hydrolase" evidence="2">
    <location>
        <begin position="1"/>
        <end position="244"/>
    </location>
</feature>
<organism evidence="3 4">
    <name type="scientific">Pleomorphomonas carboxyditropha</name>
    <dbReference type="NCBI Taxonomy" id="2023338"/>
    <lineage>
        <taxon>Bacteria</taxon>
        <taxon>Pseudomonadati</taxon>
        <taxon>Pseudomonadota</taxon>
        <taxon>Alphaproteobacteria</taxon>
        <taxon>Hyphomicrobiales</taxon>
        <taxon>Pleomorphomonadaceae</taxon>
        <taxon>Pleomorphomonas</taxon>
    </lineage>
</organism>
<dbReference type="EMBL" id="NQVN01000018">
    <property type="protein sequence ID" value="PIO97459.1"/>
    <property type="molecule type" value="Genomic_DNA"/>
</dbReference>